<keyword evidence="4" id="KW-1185">Reference proteome</keyword>
<dbReference type="Pfam" id="PF14325">
    <property type="entry name" value="DUF4383"/>
    <property type="match status" value="1"/>
</dbReference>
<reference evidence="3 4" key="1">
    <citation type="submission" date="2016-11" db="EMBL/GenBank/DDBJ databases">
        <authorList>
            <person name="Jaros S."/>
            <person name="Januszkiewicz K."/>
            <person name="Wedrychowicz H."/>
        </authorList>
    </citation>
    <scope>NUCLEOTIDE SEQUENCE [LARGE SCALE GENOMIC DNA]</scope>
    <source>
        <strain evidence="3 4">DSM 44523</strain>
    </source>
</reference>
<organism evidence="3 4">
    <name type="scientific">Streptoalloteichus hindustanus</name>
    <dbReference type="NCBI Taxonomy" id="2017"/>
    <lineage>
        <taxon>Bacteria</taxon>
        <taxon>Bacillati</taxon>
        <taxon>Actinomycetota</taxon>
        <taxon>Actinomycetes</taxon>
        <taxon>Pseudonocardiales</taxon>
        <taxon>Pseudonocardiaceae</taxon>
        <taxon>Streptoalloteichus</taxon>
    </lineage>
</organism>
<feature type="region of interest" description="Disordered" evidence="1">
    <location>
        <begin position="207"/>
        <end position="228"/>
    </location>
</feature>
<protein>
    <recommendedName>
        <fullName evidence="5">DUF4383 domain-containing protein</fullName>
    </recommendedName>
</protein>
<evidence type="ECO:0008006" key="5">
    <source>
        <dbReference type="Google" id="ProtNLM"/>
    </source>
</evidence>
<feature type="compositionally biased region" description="Basic and acidic residues" evidence="1">
    <location>
        <begin position="207"/>
        <end position="217"/>
    </location>
</feature>
<dbReference type="EMBL" id="FQVN01000003">
    <property type="protein sequence ID" value="SHF39334.1"/>
    <property type="molecule type" value="Genomic_DNA"/>
</dbReference>
<dbReference type="OrthoDB" id="5187794at2"/>
<keyword evidence="2" id="KW-0812">Transmembrane</keyword>
<dbReference type="AlphaFoldDB" id="A0A1M5BA02"/>
<keyword evidence="2" id="KW-0472">Membrane</keyword>
<proteinExistence type="predicted"/>
<feature type="transmembrane region" description="Helical" evidence="2">
    <location>
        <begin position="87"/>
        <end position="111"/>
    </location>
</feature>
<accession>A0A1M5BA02</accession>
<feature type="transmembrane region" description="Helical" evidence="2">
    <location>
        <begin position="21"/>
        <end position="44"/>
    </location>
</feature>
<evidence type="ECO:0000256" key="2">
    <source>
        <dbReference type="SAM" id="Phobius"/>
    </source>
</evidence>
<keyword evidence="2" id="KW-1133">Transmembrane helix</keyword>
<name>A0A1M5BA02_STRHI</name>
<dbReference type="RefSeq" id="WP_073481962.1">
    <property type="nucleotide sequence ID" value="NZ_FQVN01000003.1"/>
</dbReference>
<dbReference type="Proteomes" id="UP000184501">
    <property type="component" value="Unassembled WGS sequence"/>
</dbReference>
<feature type="transmembrane region" description="Helical" evidence="2">
    <location>
        <begin position="50"/>
        <end position="75"/>
    </location>
</feature>
<sequence>MKLDPYLPPDHPLSRIYRGGAVLFGVGLAVFGVLGLVRGLPFITTNGVEIFGLATNGLLAVISIIVGVILVIAALRGGAAASTTTTVIGVLFFASGLLNLAVLNSSFNILAFKIQNVVFSLVAGMLLAFLGLYGRVTGGLGEDNPFVRYRHHEAPDADHSAELAADRRRLAEIDELARAELAVAEGKATPEQELTVRAERARRAREARADAYRRKNAEVPGAANNPYY</sequence>
<gene>
    <name evidence="3" type="ORF">SAMN05444320_103473</name>
</gene>
<evidence type="ECO:0000256" key="1">
    <source>
        <dbReference type="SAM" id="MobiDB-lite"/>
    </source>
</evidence>
<evidence type="ECO:0000313" key="3">
    <source>
        <dbReference type="EMBL" id="SHF39334.1"/>
    </source>
</evidence>
<feature type="transmembrane region" description="Helical" evidence="2">
    <location>
        <begin position="117"/>
        <end position="136"/>
    </location>
</feature>
<evidence type="ECO:0000313" key="4">
    <source>
        <dbReference type="Proteomes" id="UP000184501"/>
    </source>
</evidence>